<protein>
    <submittedName>
        <fullName evidence="2">Peptidase inhibitor family I36 protein</fullName>
    </submittedName>
</protein>
<organism evidence="2 3">
    <name type="scientific">Streptosporangium jomthongense</name>
    <dbReference type="NCBI Taxonomy" id="1193683"/>
    <lineage>
        <taxon>Bacteria</taxon>
        <taxon>Bacillati</taxon>
        <taxon>Actinomycetota</taxon>
        <taxon>Actinomycetes</taxon>
        <taxon>Streptosporangiales</taxon>
        <taxon>Streptosporangiaceae</taxon>
        <taxon>Streptosporangium</taxon>
    </lineage>
</organism>
<feature type="signal peptide" evidence="1">
    <location>
        <begin position="1"/>
        <end position="20"/>
    </location>
</feature>
<dbReference type="Gene3D" id="2.60.20.10">
    <property type="entry name" value="Crystallins"/>
    <property type="match status" value="1"/>
</dbReference>
<accession>A0ABV8FD96</accession>
<dbReference type="EMBL" id="JBHSBC010000065">
    <property type="protein sequence ID" value="MFC3986657.1"/>
    <property type="molecule type" value="Genomic_DNA"/>
</dbReference>
<feature type="chain" id="PRO_5047381492" evidence="1">
    <location>
        <begin position="21"/>
        <end position="115"/>
    </location>
</feature>
<sequence>MLAACATATLVTAAPAQAKAMDWDACPAGYVCLYGDTYGRGRYSNAPGTERANVGSHINDLTSSIWNRTDTYVCFYEHSDYGGRRLIGVNPNSWVDNVGSSANDKISSYTQDCHL</sequence>
<reference evidence="3" key="1">
    <citation type="journal article" date="2019" name="Int. J. Syst. Evol. Microbiol.">
        <title>The Global Catalogue of Microorganisms (GCM) 10K type strain sequencing project: providing services to taxonomists for standard genome sequencing and annotation.</title>
        <authorList>
            <consortium name="The Broad Institute Genomics Platform"/>
            <consortium name="The Broad Institute Genome Sequencing Center for Infectious Disease"/>
            <person name="Wu L."/>
            <person name="Ma J."/>
        </authorList>
    </citation>
    <scope>NUCLEOTIDE SEQUENCE [LARGE SCALE GENOMIC DNA]</scope>
    <source>
        <strain evidence="3">TBRC 7912</strain>
    </source>
</reference>
<name>A0ABV8FD96_9ACTN</name>
<dbReference type="Pfam" id="PF03995">
    <property type="entry name" value="Inhibitor_I36"/>
    <property type="match status" value="1"/>
</dbReference>
<keyword evidence="3" id="KW-1185">Reference proteome</keyword>
<gene>
    <name evidence="2" type="ORF">ACFOYY_41455</name>
</gene>
<evidence type="ECO:0000313" key="3">
    <source>
        <dbReference type="Proteomes" id="UP001595698"/>
    </source>
</evidence>
<proteinExistence type="predicted"/>
<dbReference type="Proteomes" id="UP001595698">
    <property type="component" value="Unassembled WGS sequence"/>
</dbReference>
<keyword evidence="1" id="KW-0732">Signal</keyword>
<evidence type="ECO:0000313" key="2">
    <source>
        <dbReference type="EMBL" id="MFC3986657.1"/>
    </source>
</evidence>
<comment type="caution">
    <text evidence="2">The sequence shown here is derived from an EMBL/GenBank/DDBJ whole genome shotgun (WGS) entry which is preliminary data.</text>
</comment>
<dbReference type="RefSeq" id="WP_352012422.1">
    <property type="nucleotide sequence ID" value="NZ_JBHSBC010000065.1"/>
</dbReference>
<evidence type="ECO:0000256" key="1">
    <source>
        <dbReference type="SAM" id="SignalP"/>
    </source>
</evidence>